<evidence type="ECO:0000259" key="17">
    <source>
        <dbReference type="Pfam" id="PF07732"/>
    </source>
</evidence>
<keyword evidence="9" id="KW-0560">Oxidoreductase</keyword>
<protein>
    <recommendedName>
        <fullName evidence="12">Multicopper oxidase CueO</fullName>
        <ecNumber evidence="11">1.16.3.4</ecNumber>
    </recommendedName>
    <alternativeName>
        <fullName evidence="13">Copper efflux oxidase</fullName>
    </alternativeName>
    <alternativeName>
        <fullName evidence="14">Cuprous oxidase</fullName>
    </alternativeName>
</protein>
<comment type="subcellular location">
    <subcellularLocation>
        <location evidence="2">Periplasm</location>
    </subcellularLocation>
</comment>
<dbReference type="InterPro" id="IPR008972">
    <property type="entry name" value="Cupredoxin"/>
</dbReference>
<evidence type="ECO:0000313" key="19">
    <source>
        <dbReference type="Proteomes" id="UP000002084"/>
    </source>
</evidence>
<dbReference type="FunFam" id="2.60.40.420:FF:000041">
    <property type="entry name" value="Blue copper oxidase CueO"/>
    <property type="match status" value="1"/>
</dbReference>
<dbReference type="Pfam" id="PF07731">
    <property type="entry name" value="Cu-oxidase_2"/>
    <property type="match status" value="1"/>
</dbReference>
<dbReference type="GO" id="GO:0042597">
    <property type="term" value="C:periplasmic space"/>
    <property type="evidence" value="ECO:0007669"/>
    <property type="project" value="UniProtKB-SubCell"/>
</dbReference>
<keyword evidence="5" id="KW-0479">Metal-binding</keyword>
<dbReference type="InterPro" id="IPR045087">
    <property type="entry name" value="Cu-oxidase_fam"/>
</dbReference>
<evidence type="ECO:0000256" key="11">
    <source>
        <dbReference type="ARBA" id="ARBA00038978"/>
    </source>
</evidence>
<comment type="cofactor">
    <cofactor evidence="1">
        <name>Cu cation</name>
        <dbReference type="ChEBI" id="CHEBI:23378"/>
    </cofactor>
</comment>
<dbReference type="NCBIfam" id="NF008205">
    <property type="entry name" value="PRK10965.1"/>
    <property type="match status" value="1"/>
</dbReference>
<dbReference type="HOGENOM" id="CLU_009100_2_4_6"/>
<dbReference type="CDD" id="cd13867">
    <property type="entry name" value="CuRO_2_CueO_FtsP"/>
    <property type="match status" value="1"/>
</dbReference>
<evidence type="ECO:0000256" key="2">
    <source>
        <dbReference type="ARBA" id="ARBA00004418"/>
    </source>
</evidence>
<dbReference type="CDD" id="cd13890">
    <property type="entry name" value="CuRO_3_CueO_FtsP"/>
    <property type="match status" value="1"/>
</dbReference>
<keyword evidence="6" id="KW-0732">Signal</keyword>
<dbReference type="EC" id="1.16.3.4" evidence="11"/>
<reference evidence="18 19" key="1">
    <citation type="submission" date="2007-11" db="EMBL/GenBank/DDBJ databases">
        <authorList>
            <consortium name="The Salmonella enterica serovar Arizonae Genome Sequencing Project"/>
            <person name="McClelland M."/>
            <person name="Sanderson E.K."/>
            <person name="Porwollik S."/>
            <person name="Spieth J."/>
            <person name="Clifton W.S."/>
            <person name="Fulton R."/>
            <person name="Chunyan W."/>
            <person name="Wollam A."/>
            <person name="Shah N."/>
            <person name="Pepin K."/>
            <person name="Bhonagiri V."/>
            <person name="Nash W."/>
            <person name="Johnson M."/>
            <person name="Thiruvilangam P."/>
            <person name="Wilson R."/>
        </authorList>
    </citation>
    <scope>NUCLEOTIDE SEQUENCE [LARGE SCALE GENOMIC DNA]</scope>
    <source>
        <strain evidence="19">ATCC BAA-731 / CDC346-86 / RSK2980</strain>
    </source>
</reference>
<evidence type="ECO:0000259" key="16">
    <source>
        <dbReference type="Pfam" id="PF07731"/>
    </source>
</evidence>
<dbReference type="Proteomes" id="UP000002084">
    <property type="component" value="Chromosome"/>
</dbReference>
<dbReference type="STRING" id="41514.SARI_02826"/>
<keyword evidence="7" id="KW-0677">Repeat</keyword>
<dbReference type="GO" id="GO:0016491">
    <property type="term" value="F:oxidoreductase activity"/>
    <property type="evidence" value="ECO:0007669"/>
    <property type="project" value="UniProtKB-KW"/>
</dbReference>
<evidence type="ECO:0000256" key="8">
    <source>
        <dbReference type="ARBA" id="ARBA00022764"/>
    </source>
</evidence>
<name>A9MPN1_SALAR</name>
<dbReference type="InterPro" id="IPR002355">
    <property type="entry name" value="Cu_oxidase_Cu_BS"/>
</dbReference>
<dbReference type="InterPro" id="IPR006311">
    <property type="entry name" value="TAT_signal"/>
</dbReference>
<accession>A9MPN1</accession>
<dbReference type="EMBL" id="CP000880">
    <property type="protein sequence ID" value="ABX22674.1"/>
    <property type="molecule type" value="Genomic_DNA"/>
</dbReference>
<evidence type="ECO:0000256" key="4">
    <source>
        <dbReference type="ARBA" id="ARBA00011245"/>
    </source>
</evidence>
<evidence type="ECO:0000256" key="10">
    <source>
        <dbReference type="ARBA" id="ARBA00023008"/>
    </source>
</evidence>
<evidence type="ECO:0000256" key="1">
    <source>
        <dbReference type="ARBA" id="ARBA00001935"/>
    </source>
</evidence>
<sequence>MVKTRRWLDLPVRGGSKLRHPPVHYKEMIMLRRDFLKYSVALGVASALPLWSRAAFAAERPALPIPELLTADASNRMQLIVKAGQSTFAGKNATTWGYNGNLLGPAVQLHKGKSVTVDIYNQLAEDTTLHWHGLEIPGVVDGGPQGIIPAGGTRTVTFTPEQRAATCWIHPHKHGKTGRQVAMGLAGLVLIEDDEIRKLRLPKQWGIDDVPVIIQDKRFSADGQIDYQLDIMTAAVGWFGDTLLTNGAIYPQHSAPKGWLRLRLLNGCNARSLNIAASDRRPLYVIASDGGLLAEPVKVTELPLLMGERFEVLVDISDGKAFDLVTLPVSQMGMAIAPFDKPHPVMRIQPLRITASGTLPDTLTTMPTLPSLEGLTVRNLKLSMDPRLDMMGMQMLMKKYGAQAMSGMDHDSMNAHMQGGNMGHGERDHSNMNHGGMNHSSMGNMNHGGKFDFHNANFINGQVFDMNKPMFAAQKGRHERWVISGVGDMMLHPFHIHGTQFRILSENGKAPAAHRTGWKDTVRVEGGISEVLVKFDHDAPKEHAYMAHCHLLEHEDTGMMLGFTV</sequence>
<dbReference type="PROSITE" id="PS51318">
    <property type="entry name" value="TAT"/>
    <property type="match status" value="1"/>
</dbReference>
<comment type="subunit">
    <text evidence="4">Monomer.</text>
</comment>
<dbReference type="Gene3D" id="2.60.40.420">
    <property type="entry name" value="Cupredoxins - blue copper proteins"/>
    <property type="match status" value="3"/>
</dbReference>
<evidence type="ECO:0000256" key="13">
    <source>
        <dbReference type="ARBA" id="ARBA00042896"/>
    </source>
</evidence>
<dbReference type="GO" id="GO:0005507">
    <property type="term" value="F:copper ion binding"/>
    <property type="evidence" value="ECO:0007669"/>
    <property type="project" value="InterPro"/>
</dbReference>
<gene>
    <name evidence="18" type="ordered locus">SARI_02826</name>
</gene>
<evidence type="ECO:0000256" key="14">
    <source>
        <dbReference type="ARBA" id="ARBA00043090"/>
    </source>
</evidence>
<comment type="similarity">
    <text evidence="3">Belongs to the multicopper oxidase family.</text>
</comment>
<proteinExistence type="inferred from homology"/>
<comment type="catalytic activity">
    <reaction evidence="15">
        <text>4 Cu(+) + O2 + 4 H(+) = 4 Cu(2+) + 2 H2O</text>
        <dbReference type="Rhea" id="RHEA:30083"/>
        <dbReference type="ChEBI" id="CHEBI:15377"/>
        <dbReference type="ChEBI" id="CHEBI:15378"/>
        <dbReference type="ChEBI" id="CHEBI:15379"/>
        <dbReference type="ChEBI" id="CHEBI:29036"/>
        <dbReference type="ChEBI" id="CHEBI:49552"/>
        <dbReference type="EC" id="1.16.3.4"/>
    </reaction>
    <physiologicalReaction direction="left-to-right" evidence="15">
        <dbReference type="Rhea" id="RHEA:30084"/>
    </physiologicalReaction>
</comment>
<evidence type="ECO:0000256" key="7">
    <source>
        <dbReference type="ARBA" id="ARBA00022737"/>
    </source>
</evidence>
<feature type="domain" description="Plastocyanin-like" evidence="16">
    <location>
        <begin position="451"/>
        <end position="565"/>
    </location>
</feature>
<evidence type="ECO:0000256" key="5">
    <source>
        <dbReference type="ARBA" id="ARBA00022723"/>
    </source>
</evidence>
<evidence type="ECO:0000256" key="3">
    <source>
        <dbReference type="ARBA" id="ARBA00010609"/>
    </source>
</evidence>
<evidence type="ECO:0000256" key="6">
    <source>
        <dbReference type="ARBA" id="ARBA00022729"/>
    </source>
</evidence>
<dbReference type="InterPro" id="IPR011707">
    <property type="entry name" value="Cu-oxidase-like_N"/>
</dbReference>
<evidence type="ECO:0000256" key="12">
    <source>
        <dbReference type="ARBA" id="ARBA00041027"/>
    </source>
</evidence>
<feature type="domain" description="Plastocyanin-like" evidence="17">
    <location>
        <begin position="81"/>
        <end position="194"/>
    </location>
</feature>
<keyword evidence="10" id="KW-0186">Copper</keyword>
<dbReference type="AlphaFoldDB" id="A9MPN1"/>
<organism evidence="18 19">
    <name type="scientific">Salmonella arizonae (strain ATCC BAA-731 / CDC346-86 / RSK2980)</name>
    <dbReference type="NCBI Taxonomy" id="41514"/>
    <lineage>
        <taxon>Bacteria</taxon>
        <taxon>Pseudomonadati</taxon>
        <taxon>Pseudomonadota</taxon>
        <taxon>Gammaproteobacteria</taxon>
        <taxon>Enterobacterales</taxon>
        <taxon>Enterobacteriaceae</taxon>
        <taxon>Salmonella</taxon>
    </lineage>
</organism>
<evidence type="ECO:0000256" key="15">
    <source>
        <dbReference type="ARBA" id="ARBA00048092"/>
    </source>
</evidence>
<dbReference type="SUPFAM" id="SSF49503">
    <property type="entry name" value="Cupredoxins"/>
    <property type="match status" value="3"/>
</dbReference>
<dbReference type="PROSITE" id="PS00080">
    <property type="entry name" value="MULTICOPPER_OXIDASE2"/>
    <property type="match status" value="1"/>
</dbReference>
<evidence type="ECO:0000256" key="9">
    <source>
        <dbReference type="ARBA" id="ARBA00023002"/>
    </source>
</evidence>
<keyword evidence="8" id="KW-0574">Periplasm</keyword>
<dbReference type="FunFam" id="2.60.40.420:FF:000043">
    <property type="entry name" value="Blue copper oxidase CueO"/>
    <property type="match status" value="1"/>
</dbReference>
<dbReference type="Pfam" id="PF07732">
    <property type="entry name" value="Cu-oxidase_3"/>
    <property type="match status" value="1"/>
</dbReference>
<dbReference type="KEGG" id="ses:SARI_02826"/>
<dbReference type="FunFam" id="2.60.40.420:FF:000039">
    <property type="entry name" value="Blue copper oxidase CueO"/>
    <property type="match status" value="1"/>
</dbReference>
<dbReference type="InterPro" id="IPR011706">
    <property type="entry name" value="Cu-oxidase_C"/>
</dbReference>
<dbReference type="PANTHER" id="PTHR48267">
    <property type="entry name" value="CUPREDOXIN SUPERFAMILY PROTEIN"/>
    <property type="match status" value="1"/>
</dbReference>
<evidence type="ECO:0000313" key="18">
    <source>
        <dbReference type="EMBL" id="ABX22674.1"/>
    </source>
</evidence>
<keyword evidence="19" id="KW-1185">Reference proteome</keyword>
<dbReference type="PANTHER" id="PTHR48267:SF1">
    <property type="entry name" value="BILIRUBIN OXIDASE"/>
    <property type="match status" value="1"/>
</dbReference>